<comment type="caution">
    <text evidence="2">The sequence shown here is derived from an EMBL/GenBank/DDBJ whole genome shotgun (WGS) entry which is preliminary data.</text>
</comment>
<dbReference type="Proteomes" id="UP000824469">
    <property type="component" value="Unassembled WGS sequence"/>
</dbReference>
<evidence type="ECO:0000313" key="2">
    <source>
        <dbReference type="EMBL" id="KAH9317557.1"/>
    </source>
</evidence>
<sequence>AYKIDSPSFEVDDAVDSPRCCGLPAFVACSAVGGKEVPVERTDSFHISTEAMQSQIVNIEADLDLMKFEIRCLKMELETERIRKSHEGSLKFGDSETSANKKHVNSGISPDVNLGIEVNDSNHTAVPISQERGLGLPDLNLNPVGDSEVQTDETIKFESILLSPNKSCGESILNSSLIPSDQIQKMQQLDAETGAGQIEDPSGSKLDMGCIGGSDEGNVQCPNQSSLPKSKDGSQLIGEHGVPSIILASVEIEPGSQLIGQHKVPSIILASPEIEPYRTD</sequence>
<proteinExistence type="predicted"/>
<evidence type="ECO:0000313" key="3">
    <source>
        <dbReference type="Proteomes" id="UP000824469"/>
    </source>
</evidence>
<feature type="non-terminal residue" evidence="2">
    <location>
        <position position="1"/>
    </location>
</feature>
<organism evidence="2 3">
    <name type="scientific">Taxus chinensis</name>
    <name type="common">Chinese yew</name>
    <name type="synonym">Taxus wallichiana var. chinensis</name>
    <dbReference type="NCBI Taxonomy" id="29808"/>
    <lineage>
        <taxon>Eukaryota</taxon>
        <taxon>Viridiplantae</taxon>
        <taxon>Streptophyta</taxon>
        <taxon>Embryophyta</taxon>
        <taxon>Tracheophyta</taxon>
        <taxon>Spermatophyta</taxon>
        <taxon>Pinopsida</taxon>
        <taxon>Pinidae</taxon>
        <taxon>Conifers II</taxon>
        <taxon>Cupressales</taxon>
        <taxon>Taxaceae</taxon>
        <taxon>Taxus</taxon>
    </lineage>
</organism>
<reference evidence="2 3" key="1">
    <citation type="journal article" date="2021" name="Nat. Plants">
        <title>The Taxus genome provides insights into paclitaxel biosynthesis.</title>
        <authorList>
            <person name="Xiong X."/>
            <person name="Gou J."/>
            <person name="Liao Q."/>
            <person name="Li Y."/>
            <person name="Zhou Q."/>
            <person name="Bi G."/>
            <person name="Li C."/>
            <person name="Du R."/>
            <person name="Wang X."/>
            <person name="Sun T."/>
            <person name="Guo L."/>
            <person name="Liang H."/>
            <person name="Lu P."/>
            <person name="Wu Y."/>
            <person name="Zhang Z."/>
            <person name="Ro D.K."/>
            <person name="Shang Y."/>
            <person name="Huang S."/>
            <person name="Yan J."/>
        </authorList>
    </citation>
    <scope>NUCLEOTIDE SEQUENCE [LARGE SCALE GENOMIC DNA]</scope>
    <source>
        <strain evidence="2">Ta-2019</strain>
    </source>
</reference>
<evidence type="ECO:0000256" key="1">
    <source>
        <dbReference type="SAM" id="MobiDB-lite"/>
    </source>
</evidence>
<feature type="non-terminal residue" evidence="2">
    <location>
        <position position="280"/>
    </location>
</feature>
<keyword evidence="3" id="KW-1185">Reference proteome</keyword>
<protein>
    <submittedName>
        <fullName evidence="2">Uncharacterized protein</fullName>
    </submittedName>
</protein>
<name>A0AA38LE27_TAXCH</name>
<gene>
    <name evidence="2" type="ORF">KI387_019326</name>
</gene>
<dbReference type="EMBL" id="JAHRHJ020000004">
    <property type="protein sequence ID" value="KAH9317557.1"/>
    <property type="molecule type" value="Genomic_DNA"/>
</dbReference>
<feature type="region of interest" description="Disordered" evidence="1">
    <location>
        <begin position="188"/>
        <end position="234"/>
    </location>
</feature>
<accession>A0AA38LE27</accession>
<dbReference type="AlphaFoldDB" id="A0AA38LE27"/>